<proteinExistence type="predicted"/>
<organism evidence="1 2">
    <name type="scientific">Panagrolaimus sp. ES5</name>
    <dbReference type="NCBI Taxonomy" id="591445"/>
    <lineage>
        <taxon>Eukaryota</taxon>
        <taxon>Metazoa</taxon>
        <taxon>Ecdysozoa</taxon>
        <taxon>Nematoda</taxon>
        <taxon>Chromadorea</taxon>
        <taxon>Rhabditida</taxon>
        <taxon>Tylenchina</taxon>
        <taxon>Panagrolaimomorpha</taxon>
        <taxon>Panagrolaimoidea</taxon>
        <taxon>Panagrolaimidae</taxon>
        <taxon>Panagrolaimus</taxon>
    </lineage>
</organism>
<evidence type="ECO:0000313" key="1">
    <source>
        <dbReference type="Proteomes" id="UP000887579"/>
    </source>
</evidence>
<dbReference type="WBParaSite" id="ES5_v2.g15160.t1">
    <property type="protein sequence ID" value="ES5_v2.g15160.t1"/>
    <property type="gene ID" value="ES5_v2.g15160"/>
</dbReference>
<reference evidence="2" key="1">
    <citation type="submission" date="2022-11" db="UniProtKB">
        <authorList>
            <consortium name="WormBaseParasite"/>
        </authorList>
    </citation>
    <scope>IDENTIFICATION</scope>
</reference>
<evidence type="ECO:0000313" key="2">
    <source>
        <dbReference type="WBParaSite" id="ES5_v2.g15160.t1"/>
    </source>
</evidence>
<protein>
    <submittedName>
        <fullName evidence="2">SCP domain-containing protein</fullName>
    </submittedName>
</protein>
<dbReference type="Proteomes" id="UP000887579">
    <property type="component" value="Unplaced"/>
</dbReference>
<sequence>MIVIFILLSFSFASIEAFDFLPEDERGAQACFSTLDEETRTIIVNSFNNIRSRIAKGKFVDYTGKLAPPGKNINKLKYDYTLEALLQVMLAIPFSERIMPSGMMARGASFINVSVVQALTEGPSAMYYNYYTQNGTQVQGGTEFAFADATSVACAYSAYSKNYPNGVSVLCGVSPVTPLFYESVYKFGTACTKNSECTKPGFNKCDTSLGLCYP</sequence>
<name>A0AC34FCT3_9BILA</name>
<accession>A0AC34FCT3</accession>